<feature type="compositionally biased region" description="Low complexity" evidence="1">
    <location>
        <begin position="428"/>
        <end position="439"/>
    </location>
</feature>
<dbReference type="Gene3D" id="3.50.50.100">
    <property type="match status" value="1"/>
</dbReference>
<proteinExistence type="predicted"/>
<dbReference type="AlphaFoldDB" id="A0A9W8V2R5"/>
<dbReference type="SUPFAM" id="SSF51905">
    <property type="entry name" value="FAD/NAD(P)-binding domain"/>
    <property type="match status" value="1"/>
</dbReference>
<feature type="domain" description="FAD/NAD(P)-binding" evidence="2">
    <location>
        <begin position="50"/>
        <end position="333"/>
    </location>
</feature>
<dbReference type="GO" id="GO:0005737">
    <property type="term" value="C:cytoplasm"/>
    <property type="evidence" value="ECO:0007669"/>
    <property type="project" value="TreeGrafter"/>
</dbReference>
<comment type="caution">
    <text evidence="3">The sequence shown here is derived from an EMBL/GenBank/DDBJ whole genome shotgun (WGS) entry which is preliminary data.</text>
</comment>
<evidence type="ECO:0000313" key="3">
    <source>
        <dbReference type="EMBL" id="KAJ4190912.1"/>
    </source>
</evidence>
<sequence length="446" mass="48989">MLDKPVLFSKVLAYTFAFFFREWRRALGRTTDGWASKVSSKKPSDTRDRNIVIVGASFAGYQAARVLSMNLPPGTSFRVVVIEPNSHFQFTWVLPRFCVAKGHEHKAFIPYRQDLKELPEGALQWVQDRVVEVTKTHVKLQESGEEIPYEYLIVATGSAVKDGLPSRPNAADKLEAMKKMQDMQNGIENATKIVVVGGGAAGVELATDAKSKYPDKTVVLVHSRAAPMHRFSKTLQDAAVEGINKLGIELILEDRVVSEESGTVTLRSGKVIECDYFINCVGQKPASDILKTLVPGAITESGHIKVKPTLQIADDAFPNIYACGDVADTKTANPNGRSANRQADVAADNVLQALRGKKPSYTFTNYWADGIIKLTLGIDKSVTYLSDGNKQLLWEAEEKDEALMAADCWRKFGATPFEDDYMPKEATTEAATPEAATPKAADKEQV</sequence>
<name>A0A9W8V2R5_9HYPO</name>
<dbReference type="GO" id="GO:0004174">
    <property type="term" value="F:electron-transferring-flavoprotein dehydrogenase activity"/>
    <property type="evidence" value="ECO:0007669"/>
    <property type="project" value="TreeGrafter"/>
</dbReference>
<keyword evidence="4" id="KW-1185">Reference proteome</keyword>
<dbReference type="GO" id="GO:0050660">
    <property type="term" value="F:flavin adenine dinucleotide binding"/>
    <property type="evidence" value="ECO:0007669"/>
    <property type="project" value="TreeGrafter"/>
</dbReference>
<evidence type="ECO:0000259" key="2">
    <source>
        <dbReference type="Pfam" id="PF07992"/>
    </source>
</evidence>
<dbReference type="Proteomes" id="UP001152087">
    <property type="component" value="Unassembled WGS sequence"/>
</dbReference>
<organism evidence="3 4">
    <name type="scientific">Fusarium falciforme</name>
    <dbReference type="NCBI Taxonomy" id="195108"/>
    <lineage>
        <taxon>Eukaryota</taxon>
        <taxon>Fungi</taxon>
        <taxon>Dikarya</taxon>
        <taxon>Ascomycota</taxon>
        <taxon>Pezizomycotina</taxon>
        <taxon>Sordariomycetes</taxon>
        <taxon>Hypocreomycetidae</taxon>
        <taxon>Hypocreales</taxon>
        <taxon>Nectriaceae</taxon>
        <taxon>Fusarium</taxon>
        <taxon>Fusarium solani species complex</taxon>
    </lineage>
</organism>
<evidence type="ECO:0000313" key="4">
    <source>
        <dbReference type="Proteomes" id="UP001152087"/>
    </source>
</evidence>
<evidence type="ECO:0000256" key="1">
    <source>
        <dbReference type="SAM" id="MobiDB-lite"/>
    </source>
</evidence>
<dbReference type="EMBL" id="JAOQAV010000010">
    <property type="protein sequence ID" value="KAJ4190912.1"/>
    <property type="molecule type" value="Genomic_DNA"/>
</dbReference>
<protein>
    <recommendedName>
        <fullName evidence="2">FAD/NAD(P)-binding domain-containing protein</fullName>
    </recommendedName>
</protein>
<dbReference type="PANTHER" id="PTHR43735:SF11">
    <property type="entry name" value="HYPOTHETICAL OXIDOREDUCTASE (EUROFUNG)"/>
    <property type="match status" value="1"/>
</dbReference>
<dbReference type="PRINTS" id="PR00368">
    <property type="entry name" value="FADPNR"/>
</dbReference>
<dbReference type="PRINTS" id="PR00411">
    <property type="entry name" value="PNDRDTASEI"/>
</dbReference>
<dbReference type="PANTHER" id="PTHR43735">
    <property type="entry name" value="APOPTOSIS-INDUCING FACTOR 1"/>
    <property type="match status" value="1"/>
</dbReference>
<dbReference type="InterPro" id="IPR023753">
    <property type="entry name" value="FAD/NAD-binding_dom"/>
</dbReference>
<dbReference type="InterPro" id="IPR036188">
    <property type="entry name" value="FAD/NAD-bd_sf"/>
</dbReference>
<gene>
    <name evidence="3" type="ORF">NW755_005127</name>
</gene>
<feature type="region of interest" description="Disordered" evidence="1">
    <location>
        <begin position="420"/>
        <end position="446"/>
    </location>
</feature>
<accession>A0A9W8V2R5</accession>
<reference evidence="3" key="1">
    <citation type="submission" date="2022-09" db="EMBL/GenBank/DDBJ databases">
        <title>Fusarium specimens isolated from Avocado Roots.</title>
        <authorList>
            <person name="Stajich J."/>
            <person name="Roper C."/>
            <person name="Heimlech-Rivalta G."/>
        </authorList>
    </citation>
    <scope>NUCLEOTIDE SEQUENCE</scope>
    <source>
        <strain evidence="3">A02</strain>
    </source>
</reference>
<dbReference type="Pfam" id="PF07992">
    <property type="entry name" value="Pyr_redox_2"/>
    <property type="match status" value="1"/>
</dbReference>